<sequence>MIERIIFATLALIRAELREHRELITAYGFTLDALTVRVEACQHSGRQMDDMTALEVDVASLRHDIKEVMESQAKKVMERSIWRFPNLVNYARLISSNESKA</sequence>
<evidence type="ECO:0000313" key="2">
    <source>
        <dbReference type="Proteomes" id="UP001234989"/>
    </source>
</evidence>
<gene>
    <name evidence="1" type="ORF">MTR67_022850</name>
</gene>
<accession>A0AAF0QVE0</accession>
<dbReference type="AlphaFoldDB" id="A0AAF0QVE0"/>
<proteinExistence type="predicted"/>
<keyword evidence="2" id="KW-1185">Reference proteome</keyword>
<evidence type="ECO:0000313" key="1">
    <source>
        <dbReference type="EMBL" id="WMV29465.1"/>
    </source>
</evidence>
<protein>
    <submittedName>
        <fullName evidence="1">Uncharacterized protein</fullName>
    </submittedName>
</protein>
<name>A0AAF0QVE0_SOLVR</name>
<dbReference type="Proteomes" id="UP001234989">
    <property type="component" value="Chromosome 5"/>
</dbReference>
<organism evidence="1 2">
    <name type="scientific">Solanum verrucosum</name>
    <dbReference type="NCBI Taxonomy" id="315347"/>
    <lineage>
        <taxon>Eukaryota</taxon>
        <taxon>Viridiplantae</taxon>
        <taxon>Streptophyta</taxon>
        <taxon>Embryophyta</taxon>
        <taxon>Tracheophyta</taxon>
        <taxon>Spermatophyta</taxon>
        <taxon>Magnoliopsida</taxon>
        <taxon>eudicotyledons</taxon>
        <taxon>Gunneridae</taxon>
        <taxon>Pentapetalae</taxon>
        <taxon>asterids</taxon>
        <taxon>lamiids</taxon>
        <taxon>Solanales</taxon>
        <taxon>Solanaceae</taxon>
        <taxon>Solanoideae</taxon>
        <taxon>Solaneae</taxon>
        <taxon>Solanum</taxon>
    </lineage>
</organism>
<reference evidence="1" key="1">
    <citation type="submission" date="2023-08" db="EMBL/GenBank/DDBJ databases">
        <title>A de novo genome assembly of Solanum verrucosum Schlechtendal, a Mexican diploid species geographically isolated from the other diploid A-genome species in potato relatives.</title>
        <authorList>
            <person name="Hosaka K."/>
        </authorList>
    </citation>
    <scope>NUCLEOTIDE SEQUENCE</scope>
    <source>
        <tissue evidence="1">Young leaves</tissue>
    </source>
</reference>
<dbReference type="EMBL" id="CP133616">
    <property type="protein sequence ID" value="WMV29465.1"/>
    <property type="molecule type" value="Genomic_DNA"/>
</dbReference>